<dbReference type="GO" id="GO:0004521">
    <property type="term" value="F:RNA endonuclease activity"/>
    <property type="evidence" value="ECO:0007669"/>
    <property type="project" value="InterPro"/>
</dbReference>
<dbReference type="InterPro" id="IPR053735">
    <property type="entry name" value="Type_III_TA_endoRNase"/>
</dbReference>
<dbReference type="GO" id="GO:0003723">
    <property type="term" value="F:RNA binding"/>
    <property type="evidence" value="ECO:0007669"/>
    <property type="project" value="InterPro"/>
</dbReference>
<protein>
    <submittedName>
        <fullName evidence="1">Toxin ToxN, type III toxin-antitoxin system</fullName>
    </submittedName>
</protein>
<dbReference type="Gene3D" id="3.10.129.130">
    <property type="match status" value="1"/>
</dbReference>
<reference evidence="1" key="1">
    <citation type="journal article" date="2021" name="Proc. Natl. Acad. Sci. U.S.A.">
        <title>A Catalog of Tens of Thousands of Viruses from Human Metagenomes Reveals Hidden Associations with Chronic Diseases.</title>
        <authorList>
            <person name="Tisza M.J."/>
            <person name="Buck C.B."/>
        </authorList>
    </citation>
    <scope>NUCLEOTIDE SEQUENCE</scope>
    <source>
        <strain evidence="1">CtmTa7</strain>
    </source>
</reference>
<accession>A0A8S5RB81</accession>
<name>A0A8S5RB81_9VIRU</name>
<sequence length="180" mass="21634">MKWINVDEDYLNYLRNIESRIPRTDYGSDKYKPFFGVLFEVGDLYYITQVSHPQKRHIHMRQQKDFYKLFDPKNPSRLIAVVNLNYMFPVPKKYTHNFAKSKIDTYRNFESESSKSKYINLLNMELKVINTLDLDEKALFIYNLKYSDPDNTVSKRCIDFKYMEQLAKLYNPQIIDLTQP</sequence>
<dbReference type="EMBL" id="BK059091">
    <property type="protein sequence ID" value="DAE28632.1"/>
    <property type="molecule type" value="Genomic_DNA"/>
</dbReference>
<proteinExistence type="predicted"/>
<organism evidence="1">
    <name type="scientific">virus sp. ctmTa7</name>
    <dbReference type="NCBI Taxonomy" id="2828255"/>
    <lineage>
        <taxon>Viruses</taxon>
    </lineage>
</organism>
<dbReference type="Pfam" id="PF13958">
    <property type="entry name" value="ToxN_toxin"/>
    <property type="match status" value="1"/>
</dbReference>
<evidence type="ECO:0000313" key="1">
    <source>
        <dbReference type="EMBL" id="DAE28632.1"/>
    </source>
</evidence>
<dbReference type="InterPro" id="IPR025911">
    <property type="entry name" value="ToxN/AbiQ_toxin"/>
</dbReference>